<evidence type="ECO:0000313" key="5">
    <source>
        <dbReference type="Proteomes" id="UP001595823"/>
    </source>
</evidence>
<feature type="domain" description="CBS" evidence="3">
    <location>
        <begin position="74"/>
        <end position="130"/>
    </location>
</feature>
<organism evidence="4 5">
    <name type="scientific">Salininema proteolyticum</name>
    <dbReference type="NCBI Taxonomy" id="1607685"/>
    <lineage>
        <taxon>Bacteria</taxon>
        <taxon>Bacillati</taxon>
        <taxon>Actinomycetota</taxon>
        <taxon>Actinomycetes</taxon>
        <taxon>Glycomycetales</taxon>
        <taxon>Glycomycetaceae</taxon>
        <taxon>Salininema</taxon>
    </lineage>
</organism>
<proteinExistence type="predicted"/>
<dbReference type="InterPro" id="IPR000644">
    <property type="entry name" value="CBS_dom"/>
</dbReference>
<evidence type="ECO:0000313" key="4">
    <source>
        <dbReference type="EMBL" id="MFC4337138.1"/>
    </source>
</evidence>
<dbReference type="SMART" id="SM00116">
    <property type="entry name" value="CBS"/>
    <property type="match status" value="2"/>
</dbReference>
<dbReference type="InterPro" id="IPR051257">
    <property type="entry name" value="Diverse_CBS-Domain"/>
</dbReference>
<dbReference type="RefSeq" id="WP_380623783.1">
    <property type="nucleotide sequence ID" value="NZ_JBHSDK010000028.1"/>
</dbReference>
<accession>A0ABV8U220</accession>
<dbReference type="PANTHER" id="PTHR43080:SF2">
    <property type="entry name" value="CBS DOMAIN-CONTAINING PROTEIN"/>
    <property type="match status" value="1"/>
</dbReference>
<dbReference type="Gene3D" id="3.10.580.10">
    <property type="entry name" value="CBS-domain"/>
    <property type="match status" value="1"/>
</dbReference>
<keyword evidence="1 2" id="KW-0129">CBS domain</keyword>
<dbReference type="EMBL" id="JBHSDK010000028">
    <property type="protein sequence ID" value="MFC4337138.1"/>
    <property type="molecule type" value="Genomic_DNA"/>
</dbReference>
<dbReference type="SUPFAM" id="SSF54631">
    <property type="entry name" value="CBS-domain pair"/>
    <property type="match status" value="1"/>
</dbReference>
<dbReference type="Proteomes" id="UP001595823">
    <property type="component" value="Unassembled WGS sequence"/>
</dbReference>
<dbReference type="PANTHER" id="PTHR43080">
    <property type="entry name" value="CBS DOMAIN-CONTAINING PROTEIN CBSX3, MITOCHONDRIAL"/>
    <property type="match status" value="1"/>
</dbReference>
<evidence type="ECO:0000256" key="1">
    <source>
        <dbReference type="ARBA" id="ARBA00023122"/>
    </source>
</evidence>
<feature type="domain" description="CBS" evidence="3">
    <location>
        <begin position="8"/>
        <end position="66"/>
    </location>
</feature>
<dbReference type="PROSITE" id="PS51371">
    <property type="entry name" value="CBS"/>
    <property type="match status" value="2"/>
</dbReference>
<sequence>MTTAREIMSGEAKCCDANETLADVAMHMREMHVGAMPICGNDQRLHGIITDRDIVVKCVAEGRDPSGVTAGQLANGNLVWVDAEADMSDCLSVMEDNGIRRVPVLAEKRLVGMISEADIAQHMNEGEISEFVQRVTGAPPNS</sequence>
<name>A0ABV8U220_9ACTN</name>
<dbReference type="InterPro" id="IPR046342">
    <property type="entry name" value="CBS_dom_sf"/>
</dbReference>
<comment type="caution">
    <text evidence="4">The sequence shown here is derived from an EMBL/GenBank/DDBJ whole genome shotgun (WGS) entry which is preliminary data.</text>
</comment>
<reference evidence="5" key="1">
    <citation type="journal article" date="2019" name="Int. J. Syst. Evol. Microbiol.">
        <title>The Global Catalogue of Microorganisms (GCM) 10K type strain sequencing project: providing services to taxonomists for standard genome sequencing and annotation.</title>
        <authorList>
            <consortium name="The Broad Institute Genomics Platform"/>
            <consortium name="The Broad Institute Genome Sequencing Center for Infectious Disease"/>
            <person name="Wu L."/>
            <person name="Ma J."/>
        </authorList>
    </citation>
    <scope>NUCLEOTIDE SEQUENCE [LARGE SCALE GENOMIC DNA]</scope>
    <source>
        <strain evidence="5">IBRC-M 10908</strain>
    </source>
</reference>
<evidence type="ECO:0000259" key="3">
    <source>
        <dbReference type="PROSITE" id="PS51371"/>
    </source>
</evidence>
<dbReference type="Pfam" id="PF00571">
    <property type="entry name" value="CBS"/>
    <property type="match status" value="2"/>
</dbReference>
<keyword evidence="5" id="KW-1185">Reference proteome</keyword>
<gene>
    <name evidence="4" type="ORF">ACFPET_18195</name>
</gene>
<dbReference type="CDD" id="cd04622">
    <property type="entry name" value="CBS_pair_HRP1_like"/>
    <property type="match status" value="1"/>
</dbReference>
<protein>
    <submittedName>
        <fullName evidence="4">CBS domain-containing protein</fullName>
    </submittedName>
</protein>
<evidence type="ECO:0000256" key="2">
    <source>
        <dbReference type="PROSITE-ProRule" id="PRU00703"/>
    </source>
</evidence>